<accession>A0A401T8M7</accession>
<organism evidence="2 3">
    <name type="scientific">Chiloscyllium punctatum</name>
    <name type="common">Brownbanded bambooshark</name>
    <name type="synonym">Hemiscyllium punctatum</name>
    <dbReference type="NCBI Taxonomy" id="137246"/>
    <lineage>
        <taxon>Eukaryota</taxon>
        <taxon>Metazoa</taxon>
        <taxon>Chordata</taxon>
        <taxon>Craniata</taxon>
        <taxon>Vertebrata</taxon>
        <taxon>Chondrichthyes</taxon>
        <taxon>Elasmobranchii</taxon>
        <taxon>Galeomorphii</taxon>
        <taxon>Galeoidea</taxon>
        <taxon>Orectolobiformes</taxon>
        <taxon>Hemiscylliidae</taxon>
        <taxon>Chiloscyllium</taxon>
    </lineage>
</organism>
<feature type="region of interest" description="Disordered" evidence="1">
    <location>
        <begin position="158"/>
        <end position="196"/>
    </location>
</feature>
<feature type="compositionally biased region" description="Basic residues" evidence="1">
    <location>
        <begin position="172"/>
        <end position="181"/>
    </location>
</feature>
<evidence type="ECO:0000313" key="3">
    <source>
        <dbReference type="Proteomes" id="UP000287033"/>
    </source>
</evidence>
<dbReference type="AlphaFoldDB" id="A0A401T8M7"/>
<gene>
    <name evidence="2" type="ORF">chiPu_0023338</name>
</gene>
<evidence type="ECO:0000256" key="1">
    <source>
        <dbReference type="SAM" id="MobiDB-lite"/>
    </source>
</evidence>
<protein>
    <submittedName>
        <fullName evidence="2">Uncharacterized protein</fullName>
    </submittedName>
</protein>
<proteinExistence type="predicted"/>
<sequence>MQALNEFSVRNEKIIFFKKEVKDGKPRPRMFSVTMSHLPPAGAGDGGSPSTVHGLTQQLFLLLLGHRRGVQEMGEDSGEGVGGERLGAVHLPEQVEGGEPLLGAGQQVGLLQQHDERGADSEMVMLGEVVMEGGGEALEGVTGRFLTDDADQAAQLLRSQSHGARAREAERRRRRLHHNNYNKRPLGVGKNKQINI</sequence>
<dbReference type="EMBL" id="BEZZ01019404">
    <property type="protein sequence ID" value="GCC38964.1"/>
    <property type="molecule type" value="Genomic_DNA"/>
</dbReference>
<comment type="caution">
    <text evidence="2">The sequence shown here is derived from an EMBL/GenBank/DDBJ whole genome shotgun (WGS) entry which is preliminary data.</text>
</comment>
<reference evidence="2 3" key="1">
    <citation type="journal article" date="2018" name="Nat. Ecol. Evol.">
        <title>Shark genomes provide insights into elasmobranch evolution and the origin of vertebrates.</title>
        <authorList>
            <person name="Hara Y"/>
            <person name="Yamaguchi K"/>
            <person name="Onimaru K"/>
            <person name="Kadota M"/>
            <person name="Koyanagi M"/>
            <person name="Keeley SD"/>
            <person name="Tatsumi K"/>
            <person name="Tanaka K"/>
            <person name="Motone F"/>
            <person name="Kageyama Y"/>
            <person name="Nozu R"/>
            <person name="Adachi N"/>
            <person name="Nishimura O"/>
            <person name="Nakagawa R"/>
            <person name="Tanegashima C"/>
            <person name="Kiyatake I"/>
            <person name="Matsumoto R"/>
            <person name="Murakumo K"/>
            <person name="Nishida K"/>
            <person name="Terakita A"/>
            <person name="Kuratani S"/>
            <person name="Sato K"/>
            <person name="Hyodo S Kuraku.S."/>
        </authorList>
    </citation>
    <scope>NUCLEOTIDE SEQUENCE [LARGE SCALE GENOMIC DNA]</scope>
</reference>
<name>A0A401T8M7_CHIPU</name>
<dbReference type="Proteomes" id="UP000287033">
    <property type="component" value="Unassembled WGS sequence"/>
</dbReference>
<keyword evidence="3" id="KW-1185">Reference proteome</keyword>
<evidence type="ECO:0000313" key="2">
    <source>
        <dbReference type="EMBL" id="GCC38964.1"/>
    </source>
</evidence>